<dbReference type="Proteomes" id="UP001252186">
    <property type="component" value="Unassembled WGS sequence"/>
</dbReference>
<keyword evidence="1" id="KW-0175">Coiled coil</keyword>
<evidence type="ECO:0000313" key="3">
    <source>
        <dbReference type="EMBL" id="MDT0554250.1"/>
    </source>
</evidence>
<evidence type="ECO:0000313" key="4">
    <source>
        <dbReference type="Proteomes" id="UP001252186"/>
    </source>
</evidence>
<gene>
    <name evidence="3" type="ORF">RM519_13395</name>
</gene>
<dbReference type="Pfam" id="PF08378">
    <property type="entry name" value="NERD"/>
    <property type="match status" value="1"/>
</dbReference>
<keyword evidence="4" id="KW-1185">Reference proteome</keyword>
<dbReference type="RefSeq" id="WP_311594330.1">
    <property type="nucleotide sequence ID" value="NZ_JAVRHV010000008.1"/>
</dbReference>
<dbReference type="InterPro" id="IPR011528">
    <property type="entry name" value="NERD"/>
</dbReference>
<organism evidence="3 4">
    <name type="scientific">Urechidicola vernalis</name>
    <dbReference type="NCBI Taxonomy" id="3075600"/>
    <lineage>
        <taxon>Bacteria</taxon>
        <taxon>Pseudomonadati</taxon>
        <taxon>Bacteroidota</taxon>
        <taxon>Flavobacteriia</taxon>
        <taxon>Flavobacteriales</taxon>
        <taxon>Flavobacteriaceae</taxon>
        <taxon>Urechidicola</taxon>
    </lineage>
</organism>
<dbReference type="EMBL" id="JAVRHV010000008">
    <property type="protein sequence ID" value="MDT0554250.1"/>
    <property type="molecule type" value="Genomic_DNA"/>
</dbReference>
<protein>
    <submittedName>
        <fullName evidence="3">Nuclease-related domain-containing protein</fullName>
    </submittedName>
</protein>
<evidence type="ECO:0000259" key="2">
    <source>
        <dbReference type="PROSITE" id="PS50965"/>
    </source>
</evidence>
<name>A0ABU2Y8U5_9FLAO</name>
<proteinExistence type="predicted"/>
<accession>A0ABU2Y8U5</accession>
<evidence type="ECO:0000256" key="1">
    <source>
        <dbReference type="SAM" id="Coils"/>
    </source>
</evidence>
<feature type="domain" description="NERD" evidence="2">
    <location>
        <begin position="189"/>
        <end position="313"/>
    </location>
</feature>
<sequence length="354" mass="42222">MAKVIGQIESLKNLRYELDNRNIDLFNSVNDINKFKSEYPKRKNEIIEFYKNEISFEIQNINLRIKENSNKIPELKEQGIEELDLRIENKKKHKSILENKKVRANFIYKWFLYFKIRNVQLNLDHLIEDYDLIVENSFRILLQKIQKDSKRVEYLSNSRELELKIRSNSQIQKLKKVRLAIDELKPIIAGAIGESLVEKEIRKLSDEYILINNFKETFNPPIYNKRTNDRIYSIQIDHLLISRSGIFILETKNWSQKSINSLSLRSPVDQIQRTNFAIFILVNNSHSLNYHHWGEKQIPIRNVIVMINSKPNQEFKHVKIKLLRELNNYIEYFDPIFSNKEVENIASSLSNHQY</sequence>
<reference evidence="3 4" key="1">
    <citation type="submission" date="2023-09" db="EMBL/GenBank/DDBJ databases">
        <authorList>
            <person name="Rey-Velasco X."/>
        </authorList>
    </citation>
    <scope>NUCLEOTIDE SEQUENCE [LARGE SCALE GENOMIC DNA]</scope>
    <source>
        <strain evidence="3 4">P050</strain>
    </source>
</reference>
<dbReference type="PROSITE" id="PS50965">
    <property type="entry name" value="NERD"/>
    <property type="match status" value="1"/>
</dbReference>
<comment type="caution">
    <text evidence="3">The sequence shown here is derived from an EMBL/GenBank/DDBJ whole genome shotgun (WGS) entry which is preliminary data.</text>
</comment>
<feature type="coiled-coil region" evidence="1">
    <location>
        <begin position="58"/>
        <end position="100"/>
    </location>
</feature>